<evidence type="ECO:0000313" key="5">
    <source>
        <dbReference type="EMBL" id="GAA2101810.1"/>
    </source>
</evidence>
<dbReference type="PRINTS" id="PR00035">
    <property type="entry name" value="HTHGNTR"/>
</dbReference>
<dbReference type="Proteomes" id="UP001500984">
    <property type="component" value="Unassembled WGS sequence"/>
</dbReference>
<dbReference type="InterPro" id="IPR008920">
    <property type="entry name" value="TF_FadR/GntR_C"/>
</dbReference>
<dbReference type="SMART" id="SM00895">
    <property type="entry name" value="FCD"/>
    <property type="match status" value="1"/>
</dbReference>
<keyword evidence="6" id="KW-1185">Reference proteome</keyword>
<proteinExistence type="predicted"/>
<comment type="caution">
    <text evidence="5">The sequence shown here is derived from an EMBL/GenBank/DDBJ whole genome shotgun (WGS) entry which is preliminary data.</text>
</comment>
<dbReference type="PANTHER" id="PTHR43537">
    <property type="entry name" value="TRANSCRIPTIONAL REGULATOR, GNTR FAMILY"/>
    <property type="match status" value="1"/>
</dbReference>
<evidence type="ECO:0000256" key="3">
    <source>
        <dbReference type="ARBA" id="ARBA00023163"/>
    </source>
</evidence>
<dbReference type="SUPFAM" id="SSF48008">
    <property type="entry name" value="GntR ligand-binding domain-like"/>
    <property type="match status" value="1"/>
</dbReference>
<organism evidence="5 6">
    <name type="scientific">Brevibacterium salitolerans</name>
    <dbReference type="NCBI Taxonomy" id="1403566"/>
    <lineage>
        <taxon>Bacteria</taxon>
        <taxon>Bacillati</taxon>
        <taxon>Actinomycetota</taxon>
        <taxon>Actinomycetes</taxon>
        <taxon>Micrococcales</taxon>
        <taxon>Brevibacteriaceae</taxon>
        <taxon>Brevibacterium</taxon>
    </lineage>
</organism>
<dbReference type="PROSITE" id="PS50949">
    <property type="entry name" value="HTH_GNTR"/>
    <property type="match status" value="1"/>
</dbReference>
<dbReference type="InterPro" id="IPR036390">
    <property type="entry name" value="WH_DNA-bd_sf"/>
</dbReference>
<dbReference type="InterPro" id="IPR000524">
    <property type="entry name" value="Tscrpt_reg_HTH_GntR"/>
</dbReference>
<protein>
    <recommendedName>
        <fullName evidence="4">HTH gntR-type domain-containing protein</fullName>
    </recommendedName>
</protein>
<evidence type="ECO:0000313" key="6">
    <source>
        <dbReference type="Proteomes" id="UP001500984"/>
    </source>
</evidence>
<accession>A0ABN2X1C5</accession>
<dbReference type="Pfam" id="PF07729">
    <property type="entry name" value="FCD"/>
    <property type="match status" value="1"/>
</dbReference>
<gene>
    <name evidence="5" type="ORF">GCM10009823_24810</name>
</gene>
<sequence length="290" mass="32525">MFALNDSQLIAPIRYYEQFEEAFRAGDPAEAEHAMVELSAHFEQARRERALAELGALDVAGDDLPGAEERPCAEEAGYTPDYVRLRDQLREEIIDGTRPPGSVVSERKLAEEFGMSRAPVGEALEQLAREGLLTLGASRTASRVRGLGEDERNDLFEVCAVLDALAMRLAAQRPTQAEVVELKRRLDVEERAACSDTAARLRAIFDFRAQIYAMAGNELLIEVDSWIEGRTRMTVSNAPMADFVLHAHRLLYRAISSRDAELTETIYRDAFTRTDIRRTILQNVPIQLDD</sequence>
<dbReference type="SUPFAM" id="SSF46785">
    <property type="entry name" value="Winged helix' DNA-binding domain"/>
    <property type="match status" value="1"/>
</dbReference>
<keyword evidence="2" id="KW-0238">DNA-binding</keyword>
<dbReference type="InterPro" id="IPR036388">
    <property type="entry name" value="WH-like_DNA-bd_sf"/>
</dbReference>
<evidence type="ECO:0000259" key="4">
    <source>
        <dbReference type="PROSITE" id="PS50949"/>
    </source>
</evidence>
<dbReference type="CDD" id="cd07377">
    <property type="entry name" value="WHTH_GntR"/>
    <property type="match status" value="1"/>
</dbReference>
<dbReference type="InterPro" id="IPR011711">
    <property type="entry name" value="GntR_C"/>
</dbReference>
<feature type="domain" description="HTH gntR-type" evidence="4">
    <location>
        <begin position="79"/>
        <end position="147"/>
    </location>
</feature>
<reference evidence="5 6" key="1">
    <citation type="journal article" date="2019" name="Int. J. Syst. Evol. Microbiol.">
        <title>The Global Catalogue of Microorganisms (GCM) 10K type strain sequencing project: providing services to taxonomists for standard genome sequencing and annotation.</title>
        <authorList>
            <consortium name="The Broad Institute Genomics Platform"/>
            <consortium name="The Broad Institute Genome Sequencing Center for Infectious Disease"/>
            <person name="Wu L."/>
            <person name="Ma J."/>
        </authorList>
    </citation>
    <scope>NUCLEOTIDE SEQUENCE [LARGE SCALE GENOMIC DNA]</scope>
    <source>
        <strain evidence="5 6">JCM 15900</strain>
    </source>
</reference>
<evidence type="ECO:0000256" key="1">
    <source>
        <dbReference type="ARBA" id="ARBA00023015"/>
    </source>
</evidence>
<evidence type="ECO:0000256" key="2">
    <source>
        <dbReference type="ARBA" id="ARBA00023125"/>
    </source>
</evidence>
<dbReference type="EMBL" id="BAAAPZ010000011">
    <property type="protein sequence ID" value="GAA2101810.1"/>
    <property type="molecule type" value="Genomic_DNA"/>
</dbReference>
<dbReference type="SMART" id="SM00345">
    <property type="entry name" value="HTH_GNTR"/>
    <property type="match status" value="1"/>
</dbReference>
<dbReference type="Gene3D" id="1.10.10.10">
    <property type="entry name" value="Winged helix-like DNA-binding domain superfamily/Winged helix DNA-binding domain"/>
    <property type="match status" value="1"/>
</dbReference>
<keyword evidence="3" id="KW-0804">Transcription</keyword>
<dbReference type="Gene3D" id="1.20.120.530">
    <property type="entry name" value="GntR ligand-binding domain-like"/>
    <property type="match status" value="1"/>
</dbReference>
<dbReference type="Pfam" id="PF00392">
    <property type="entry name" value="GntR"/>
    <property type="match status" value="1"/>
</dbReference>
<keyword evidence="1" id="KW-0805">Transcription regulation</keyword>
<dbReference type="PANTHER" id="PTHR43537:SF5">
    <property type="entry name" value="UXU OPERON TRANSCRIPTIONAL REGULATOR"/>
    <property type="match status" value="1"/>
</dbReference>
<name>A0ABN2X1C5_9MICO</name>